<proteinExistence type="predicted"/>
<dbReference type="SMART" id="SM00530">
    <property type="entry name" value="HTH_XRE"/>
    <property type="match status" value="1"/>
</dbReference>
<feature type="domain" description="HTH cro/C1-type" evidence="2">
    <location>
        <begin position="3"/>
        <end position="56"/>
    </location>
</feature>
<feature type="transmembrane region" description="Helical" evidence="1">
    <location>
        <begin position="114"/>
        <end position="134"/>
    </location>
</feature>
<dbReference type="GO" id="GO:0003677">
    <property type="term" value="F:DNA binding"/>
    <property type="evidence" value="ECO:0007669"/>
    <property type="project" value="InterPro"/>
</dbReference>
<dbReference type="InterPro" id="IPR025698">
    <property type="entry name" value="2TM_dom"/>
</dbReference>
<dbReference type="Proteomes" id="UP000192505">
    <property type="component" value="Unassembled WGS sequence"/>
</dbReference>
<dbReference type="InterPro" id="IPR001387">
    <property type="entry name" value="Cro/C1-type_HTH"/>
</dbReference>
<name>A0A1W9L034_9BURK</name>
<feature type="transmembrane region" description="Helical" evidence="1">
    <location>
        <begin position="91"/>
        <end position="108"/>
    </location>
</feature>
<dbReference type="AlphaFoldDB" id="A0A1W9L034"/>
<gene>
    <name evidence="3" type="ORF">BWK72_01670</name>
</gene>
<dbReference type="CDD" id="cd00093">
    <property type="entry name" value="HTH_XRE"/>
    <property type="match status" value="1"/>
</dbReference>
<keyword evidence="1" id="KW-0812">Transmembrane</keyword>
<dbReference type="Gene3D" id="1.10.260.40">
    <property type="entry name" value="lambda repressor-like DNA-binding domains"/>
    <property type="match status" value="1"/>
</dbReference>
<dbReference type="PROSITE" id="PS50943">
    <property type="entry name" value="HTH_CROC1"/>
    <property type="match status" value="1"/>
</dbReference>
<protein>
    <submittedName>
        <fullName evidence="3">XRE family transcriptional regulator</fullName>
    </submittedName>
</protein>
<sequence length="157" mass="18026">MSVQKHRLKHGWSQQQLADASGLSVRTVQRIEAGYPASTESLKSLAAVFEVDFSTLNPEPAMNAIALNPAEQQEKEAFDHVRKLRNFYLHLMKYVIVNIGLAAVNLIFTPQRLWFHWVVLGWGIGLLAHAFRVYRPGWLLGPEWEKRQVERRLGRPL</sequence>
<keyword evidence="1" id="KW-1133">Transmembrane helix</keyword>
<accession>A0A1W9L034</accession>
<keyword evidence="1" id="KW-0472">Membrane</keyword>
<dbReference type="SUPFAM" id="SSF47413">
    <property type="entry name" value="lambda repressor-like DNA-binding domains"/>
    <property type="match status" value="1"/>
</dbReference>
<comment type="caution">
    <text evidence="3">The sequence shown here is derived from an EMBL/GenBank/DDBJ whole genome shotgun (WGS) entry which is preliminary data.</text>
</comment>
<evidence type="ECO:0000313" key="3">
    <source>
        <dbReference type="EMBL" id="OQW89968.1"/>
    </source>
</evidence>
<evidence type="ECO:0000313" key="4">
    <source>
        <dbReference type="Proteomes" id="UP000192505"/>
    </source>
</evidence>
<reference evidence="3 4" key="1">
    <citation type="submission" date="2017-01" db="EMBL/GenBank/DDBJ databases">
        <title>Novel large sulfur bacteria in the metagenomes of groundwater-fed chemosynthetic microbial mats in the Lake Huron basin.</title>
        <authorList>
            <person name="Sharrar A.M."/>
            <person name="Flood B.E."/>
            <person name="Bailey J.V."/>
            <person name="Jones D.S."/>
            <person name="Biddanda B."/>
            <person name="Ruberg S.A."/>
            <person name="Marcus D.N."/>
            <person name="Dick G.J."/>
        </authorList>
    </citation>
    <scope>NUCLEOTIDE SEQUENCE [LARGE SCALE GENOMIC DNA]</scope>
    <source>
        <strain evidence="3">A7</strain>
    </source>
</reference>
<dbReference type="Pfam" id="PF01381">
    <property type="entry name" value="HTH_3"/>
    <property type="match status" value="1"/>
</dbReference>
<evidence type="ECO:0000256" key="1">
    <source>
        <dbReference type="SAM" id="Phobius"/>
    </source>
</evidence>
<dbReference type="Pfam" id="PF13239">
    <property type="entry name" value="2TM"/>
    <property type="match status" value="1"/>
</dbReference>
<dbReference type="InterPro" id="IPR010982">
    <property type="entry name" value="Lambda_DNA-bd_dom_sf"/>
</dbReference>
<evidence type="ECO:0000259" key="2">
    <source>
        <dbReference type="PROSITE" id="PS50943"/>
    </source>
</evidence>
<dbReference type="EMBL" id="MTEI01000001">
    <property type="protein sequence ID" value="OQW89968.1"/>
    <property type="molecule type" value="Genomic_DNA"/>
</dbReference>
<organism evidence="3 4">
    <name type="scientific">Rhodoferax ferrireducens</name>
    <dbReference type="NCBI Taxonomy" id="192843"/>
    <lineage>
        <taxon>Bacteria</taxon>
        <taxon>Pseudomonadati</taxon>
        <taxon>Pseudomonadota</taxon>
        <taxon>Betaproteobacteria</taxon>
        <taxon>Burkholderiales</taxon>
        <taxon>Comamonadaceae</taxon>
        <taxon>Rhodoferax</taxon>
    </lineage>
</organism>